<dbReference type="Proteomes" id="UP000317650">
    <property type="component" value="Chromosome 3"/>
</dbReference>
<name>A0A4S8JBF1_MUSBA</name>
<keyword evidence="3" id="KW-1185">Reference proteome</keyword>
<feature type="signal peptide" evidence="1">
    <location>
        <begin position="1"/>
        <end position="22"/>
    </location>
</feature>
<proteinExistence type="predicted"/>
<organism evidence="2 3">
    <name type="scientific">Musa balbisiana</name>
    <name type="common">Banana</name>
    <dbReference type="NCBI Taxonomy" id="52838"/>
    <lineage>
        <taxon>Eukaryota</taxon>
        <taxon>Viridiplantae</taxon>
        <taxon>Streptophyta</taxon>
        <taxon>Embryophyta</taxon>
        <taxon>Tracheophyta</taxon>
        <taxon>Spermatophyta</taxon>
        <taxon>Magnoliopsida</taxon>
        <taxon>Liliopsida</taxon>
        <taxon>Zingiberales</taxon>
        <taxon>Musaceae</taxon>
        <taxon>Musa</taxon>
    </lineage>
</organism>
<gene>
    <name evidence="2" type="ORF">C4D60_Mb03t21240</name>
</gene>
<evidence type="ECO:0000313" key="3">
    <source>
        <dbReference type="Proteomes" id="UP000317650"/>
    </source>
</evidence>
<evidence type="ECO:0000313" key="2">
    <source>
        <dbReference type="EMBL" id="THU59083.1"/>
    </source>
</evidence>
<keyword evidence="1" id="KW-0732">Signal</keyword>
<reference evidence="2 3" key="1">
    <citation type="journal article" date="2019" name="Nat. Plants">
        <title>Genome sequencing of Musa balbisiana reveals subgenome evolution and function divergence in polyploid bananas.</title>
        <authorList>
            <person name="Yao X."/>
        </authorList>
    </citation>
    <scope>NUCLEOTIDE SEQUENCE [LARGE SCALE GENOMIC DNA]</scope>
    <source>
        <strain evidence="3">cv. DH-PKW</strain>
        <tissue evidence="2">Leaves</tissue>
    </source>
</reference>
<feature type="chain" id="PRO_5020418863" evidence="1">
    <location>
        <begin position="23"/>
        <end position="150"/>
    </location>
</feature>
<dbReference type="AlphaFoldDB" id="A0A4S8JBF1"/>
<protein>
    <submittedName>
        <fullName evidence="2">Uncharacterized protein</fullName>
    </submittedName>
</protein>
<accession>A0A4S8JBF1</accession>
<evidence type="ECO:0000256" key="1">
    <source>
        <dbReference type="SAM" id="SignalP"/>
    </source>
</evidence>
<comment type="caution">
    <text evidence="2">The sequence shown here is derived from an EMBL/GenBank/DDBJ whole genome shotgun (WGS) entry which is preliminary data.</text>
</comment>
<sequence>MGFSCRVFFFSEIIILLPSAIAFRRASTRAWPHLRPAGRPPPPALRLVTSLVGHRRGRLRPSRKEGGVEHDRRARKEGSPVCLHTIGVLAIIGEGGGREVRRGRWRRWVRQRGSRPVGSAEVTVAVVSPLILCEGCGTRQGLVGQAVMCG</sequence>
<dbReference type="EMBL" id="PYDT01000006">
    <property type="protein sequence ID" value="THU59083.1"/>
    <property type="molecule type" value="Genomic_DNA"/>
</dbReference>